<comment type="caution">
    <text evidence="1">The sequence shown here is derived from an EMBL/GenBank/DDBJ whole genome shotgun (WGS) entry which is preliminary data.</text>
</comment>
<dbReference type="EMBL" id="JAHHIF010000071">
    <property type="protein sequence ID" value="MBW4548776.1"/>
    <property type="molecule type" value="Genomic_DNA"/>
</dbReference>
<gene>
    <name evidence="1" type="ORF">KME25_30875</name>
</gene>
<name>A0A951UEH0_9CYAN</name>
<reference evidence="1" key="1">
    <citation type="submission" date="2021-05" db="EMBL/GenBank/DDBJ databases">
        <authorList>
            <person name="Pietrasiak N."/>
            <person name="Ward R."/>
            <person name="Stajich J.E."/>
            <person name="Kurbessoian T."/>
        </authorList>
    </citation>
    <scope>NUCLEOTIDE SEQUENCE</scope>
    <source>
        <strain evidence="1">CPER-KK1</strain>
    </source>
</reference>
<organism evidence="1 2">
    <name type="scientific">Symplocastrum torsivum CPER-KK1</name>
    <dbReference type="NCBI Taxonomy" id="450513"/>
    <lineage>
        <taxon>Bacteria</taxon>
        <taxon>Bacillati</taxon>
        <taxon>Cyanobacteriota</taxon>
        <taxon>Cyanophyceae</taxon>
        <taxon>Oscillatoriophycideae</taxon>
        <taxon>Oscillatoriales</taxon>
        <taxon>Microcoleaceae</taxon>
        <taxon>Symplocastrum</taxon>
    </lineage>
</organism>
<accession>A0A951UEH0</accession>
<dbReference type="Proteomes" id="UP000753908">
    <property type="component" value="Unassembled WGS sequence"/>
</dbReference>
<evidence type="ECO:0000313" key="1">
    <source>
        <dbReference type="EMBL" id="MBW4548776.1"/>
    </source>
</evidence>
<reference evidence="1" key="2">
    <citation type="journal article" date="2022" name="Microbiol. Resour. Announc.">
        <title>Metagenome Sequencing to Explore Phylogenomics of Terrestrial Cyanobacteria.</title>
        <authorList>
            <person name="Ward R.D."/>
            <person name="Stajich J.E."/>
            <person name="Johansen J.R."/>
            <person name="Huntemann M."/>
            <person name="Clum A."/>
            <person name="Foster B."/>
            <person name="Foster B."/>
            <person name="Roux S."/>
            <person name="Palaniappan K."/>
            <person name="Varghese N."/>
            <person name="Mukherjee S."/>
            <person name="Reddy T.B.K."/>
            <person name="Daum C."/>
            <person name="Copeland A."/>
            <person name="Chen I.A."/>
            <person name="Ivanova N.N."/>
            <person name="Kyrpides N.C."/>
            <person name="Shapiro N."/>
            <person name="Eloe-Fadrosh E.A."/>
            <person name="Pietrasiak N."/>
        </authorList>
    </citation>
    <scope>NUCLEOTIDE SEQUENCE</scope>
    <source>
        <strain evidence="1">CPER-KK1</strain>
    </source>
</reference>
<protein>
    <submittedName>
        <fullName evidence="1">Uncharacterized protein</fullName>
    </submittedName>
</protein>
<evidence type="ECO:0000313" key="2">
    <source>
        <dbReference type="Proteomes" id="UP000753908"/>
    </source>
</evidence>
<dbReference type="AlphaFoldDB" id="A0A951UEH0"/>
<proteinExistence type="predicted"/>
<sequence length="71" mass="8168">MVDSVIRAVEPRCKECDHLGSILDRQTHGVCRGSRVSKPWDRVERIVSDWCDAYGGLRQRKQWLAENQASL</sequence>